<gene>
    <name evidence="1" type="ORF">NDU88_002853</name>
</gene>
<sequence>MRRSVERDLTRVERALLQTEEEVTNGRTEGLGLPVMHAEHLSLLERLRCLNYTAHSARTHASADKAGKLLAWLIRRDLERVPIVEVCAQTGEMVYTPVEIQTEFTRHYQGTLCFKGALWM</sequence>
<evidence type="ECO:0000313" key="2">
    <source>
        <dbReference type="Proteomes" id="UP001066276"/>
    </source>
</evidence>
<dbReference type="AlphaFoldDB" id="A0AAV7T3L0"/>
<organism evidence="1 2">
    <name type="scientific">Pleurodeles waltl</name>
    <name type="common">Iberian ribbed newt</name>
    <dbReference type="NCBI Taxonomy" id="8319"/>
    <lineage>
        <taxon>Eukaryota</taxon>
        <taxon>Metazoa</taxon>
        <taxon>Chordata</taxon>
        <taxon>Craniata</taxon>
        <taxon>Vertebrata</taxon>
        <taxon>Euteleostomi</taxon>
        <taxon>Amphibia</taxon>
        <taxon>Batrachia</taxon>
        <taxon>Caudata</taxon>
        <taxon>Salamandroidea</taxon>
        <taxon>Salamandridae</taxon>
        <taxon>Pleurodelinae</taxon>
        <taxon>Pleurodeles</taxon>
    </lineage>
</organism>
<name>A0AAV7T3L0_PLEWA</name>
<dbReference type="EMBL" id="JANPWB010000007">
    <property type="protein sequence ID" value="KAJ1170982.1"/>
    <property type="molecule type" value="Genomic_DNA"/>
</dbReference>
<keyword evidence="2" id="KW-1185">Reference proteome</keyword>
<accession>A0AAV7T3L0</accession>
<evidence type="ECO:0000313" key="1">
    <source>
        <dbReference type="EMBL" id="KAJ1170982.1"/>
    </source>
</evidence>
<dbReference type="Proteomes" id="UP001066276">
    <property type="component" value="Chromosome 4_1"/>
</dbReference>
<comment type="caution">
    <text evidence="1">The sequence shown here is derived from an EMBL/GenBank/DDBJ whole genome shotgun (WGS) entry which is preliminary data.</text>
</comment>
<proteinExistence type="predicted"/>
<reference evidence="1" key="1">
    <citation type="journal article" date="2022" name="bioRxiv">
        <title>Sequencing and chromosome-scale assembly of the giantPleurodeles waltlgenome.</title>
        <authorList>
            <person name="Brown T."/>
            <person name="Elewa A."/>
            <person name="Iarovenko S."/>
            <person name="Subramanian E."/>
            <person name="Araus A.J."/>
            <person name="Petzold A."/>
            <person name="Susuki M."/>
            <person name="Suzuki K.-i.T."/>
            <person name="Hayashi T."/>
            <person name="Toyoda A."/>
            <person name="Oliveira C."/>
            <person name="Osipova E."/>
            <person name="Leigh N.D."/>
            <person name="Simon A."/>
            <person name="Yun M.H."/>
        </authorList>
    </citation>
    <scope>NUCLEOTIDE SEQUENCE</scope>
    <source>
        <strain evidence="1">20211129_DDA</strain>
        <tissue evidence="1">Liver</tissue>
    </source>
</reference>
<protein>
    <submittedName>
        <fullName evidence="1">Uncharacterized protein</fullName>
    </submittedName>
</protein>